<evidence type="ECO:0000256" key="7">
    <source>
        <dbReference type="ARBA" id="ARBA00023128"/>
    </source>
</evidence>
<dbReference type="InterPro" id="IPR007512">
    <property type="entry name" value="Mic10"/>
</dbReference>
<evidence type="ECO:0000256" key="4">
    <source>
        <dbReference type="ARBA" id="ARBA00022692"/>
    </source>
</evidence>
<evidence type="ECO:0000256" key="2">
    <source>
        <dbReference type="ARBA" id="ARBA00004434"/>
    </source>
</evidence>
<dbReference type="PANTHER" id="PTHR21304">
    <property type="entry name" value="MICOS COMPLEX SUBUNIT MIC10"/>
    <property type="match status" value="1"/>
</dbReference>
<evidence type="ECO:0000313" key="10">
    <source>
        <dbReference type="EMBL" id="KAL3634709.1"/>
    </source>
</evidence>
<evidence type="ECO:0000256" key="3">
    <source>
        <dbReference type="ARBA" id="ARBA00006792"/>
    </source>
</evidence>
<evidence type="ECO:0000256" key="1">
    <source>
        <dbReference type="ARBA" id="ARBA00002689"/>
    </source>
</evidence>
<proteinExistence type="inferred from homology"/>
<evidence type="ECO:0000256" key="9">
    <source>
        <dbReference type="SAM" id="MobiDB-lite"/>
    </source>
</evidence>
<comment type="similarity">
    <text evidence="3">Belongs to the MICOS complex subunit Mic10 family.</text>
</comment>
<sequence>MNSNNLVQEGEISPEKIRSCKYMKHLVMEDESESVIPAKHDLSAKWDAFLHLGTRRFVYSSVAGAFAGLLLFRSPVTRWASVAFGAGVGIGSAYSECSQNIVGSPQKSTPNIPEAPLSKDEE</sequence>
<evidence type="ECO:0008006" key="12">
    <source>
        <dbReference type="Google" id="ProtNLM"/>
    </source>
</evidence>
<dbReference type="AlphaFoldDB" id="A0ABD3CYR9"/>
<evidence type="ECO:0000256" key="8">
    <source>
        <dbReference type="ARBA" id="ARBA00023136"/>
    </source>
</evidence>
<protein>
    <recommendedName>
        <fullName evidence="12">MICOS complex subunit MIC10</fullName>
    </recommendedName>
</protein>
<keyword evidence="7" id="KW-0496">Mitochondrion</keyword>
<evidence type="ECO:0000313" key="11">
    <source>
        <dbReference type="Proteomes" id="UP001632038"/>
    </source>
</evidence>
<comment type="subcellular location">
    <subcellularLocation>
        <location evidence="2">Mitochondrion inner membrane</location>
        <topology evidence="2">Single-pass membrane protein</topology>
    </subcellularLocation>
</comment>
<dbReference type="Pfam" id="PF04418">
    <property type="entry name" value="DUF543"/>
    <property type="match status" value="1"/>
</dbReference>
<keyword evidence="11" id="KW-1185">Reference proteome</keyword>
<accession>A0ABD3CYR9</accession>
<feature type="compositionally biased region" description="Polar residues" evidence="9">
    <location>
        <begin position="102"/>
        <end position="111"/>
    </location>
</feature>
<dbReference type="Proteomes" id="UP001632038">
    <property type="component" value="Unassembled WGS sequence"/>
</dbReference>
<comment type="function">
    <text evidence="1">Component of the MICOS complex, a large protein complex of the mitochondrial inner membrane that plays crucial roles in the maintenance of crista junctions, inner membrane architecture, and formation of contact sites to the outer membrane.</text>
</comment>
<name>A0ABD3CYR9_9LAMI</name>
<gene>
    <name evidence="10" type="ORF">CASFOL_021763</name>
</gene>
<keyword evidence="6" id="KW-1133">Transmembrane helix</keyword>
<dbReference type="PANTHER" id="PTHR21304:SF0">
    <property type="entry name" value="MICOS COMPLEX SUBUNIT MIC10"/>
    <property type="match status" value="1"/>
</dbReference>
<dbReference type="EMBL" id="JAVIJP010000028">
    <property type="protein sequence ID" value="KAL3634709.1"/>
    <property type="molecule type" value="Genomic_DNA"/>
</dbReference>
<comment type="caution">
    <text evidence="10">The sequence shown here is derived from an EMBL/GenBank/DDBJ whole genome shotgun (WGS) entry which is preliminary data.</text>
</comment>
<evidence type="ECO:0000256" key="5">
    <source>
        <dbReference type="ARBA" id="ARBA00022792"/>
    </source>
</evidence>
<dbReference type="GO" id="GO:0005743">
    <property type="term" value="C:mitochondrial inner membrane"/>
    <property type="evidence" value="ECO:0007669"/>
    <property type="project" value="UniProtKB-SubCell"/>
</dbReference>
<keyword evidence="8" id="KW-0472">Membrane</keyword>
<evidence type="ECO:0000256" key="6">
    <source>
        <dbReference type="ARBA" id="ARBA00022989"/>
    </source>
</evidence>
<keyword evidence="5" id="KW-0999">Mitochondrion inner membrane</keyword>
<keyword evidence="4" id="KW-0812">Transmembrane</keyword>
<feature type="region of interest" description="Disordered" evidence="9">
    <location>
        <begin position="102"/>
        <end position="122"/>
    </location>
</feature>
<reference evidence="11" key="1">
    <citation type="journal article" date="2024" name="IScience">
        <title>Strigolactones Initiate the Formation of Haustorium-like Structures in Castilleja.</title>
        <authorList>
            <person name="Buerger M."/>
            <person name="Peterson D."/>
            <person name="Chory J."/>
        </authorList>
    </citation>
    <scope>NUCLEOTIDE SEQUENCE [LARGE SCALE GENOMIC DNA]</scope>
</reference>
<organism evidence="10 11">
    <name type="scientific">Castilleja foliolosa</name>
    <dbReference type="NCBI Taxonomy" id="1961234"/>
    <lineage>
        <taxon>Eukaryota</taxon>
        <taxon>Viridiplantae</taxon>
        <taxon>Streptophyta</taxon>
        <taxon>Embryophyta</taxon>
        <taxon>Tracheophyta</taxon>
        <taxon>Spermatophyta</taxon>
        <taxon>Magnoliopsida</taxon>
        <taxon>eudicotyledons</taxon>
        <taxon>Gunneridae</taxon>
        <taxon>Pentapetalae</taxon>
        <taxon>asterids</taxon>
        <taxon>lamiids</taxon>
        <taxon>Lamiales</taxon>
        <taxon>Orobanchaceae</taxon>
        <taxon>Pedicularideae</taxon>
        <taxon>Castillejinae</taxon>
        <taxon>Castilleja</taxon>
    </lineage>
</organism>